<accession>A0ABT7DSZ8</accession>
<feature type="transmembrane region" description="Helical" evidence="1">
    <location>
        <begin position="88"/>
        <end position="105"/>
    </location>
</feature>
<keyword evidence="1" id="KW-0812">Transmembrane</keyword>
<name>A0ABT7DSZ8_9NEIS</name>
<protein>
    <submittedName>
        <fullName evidence="2">Gx transporter family protein</fullName>
    </submittedName>
</protein>
<comment type="caution">
    <text evidence="2">The sequence shown here is derived from an EMBL/GenBank/DDBJ whole genome shotgun (WGS) entry which is preliminary data.</text>
</comment>
<dbReference type="EMBL" id="JARRAF010000003">
    <property type="protein sequence ID" value="MDK2123187.1"/>
    <property type="molecule type" value="Genomic_DNA"/>
</dbReference>
<sequence length="207" mass="22223">MRRLILHPIRHTPIPKRDTLPEDVPADPMPSVPTLRATSEDKQVAHMAAVAIGLSMIDAAFPSPIPGIKPGLANIVTLIALQWYGWRVTAWVVGLRVIASALLVGSLLTPGFWLSLAGAGCSLLILAPFSRLPKRWLGPVGLSVIAAMFHLLGQWLVARYWLIPSAGLVYLLPPLATAALITGCINGLIAARWLTQHPHSTPIETGP</sequence>
<keyword evidence="3" id="KW-1185">Reference proteome</keyword>
<dbReference type="Pfam" id="PF07456">
    <property type="entry name" value="Hpre_diP_synt_I"/>
    <property type="match status" value="1"/>
</dbReference>
<organism evidence="2 3">
    <name type="scientific">Parachitinimonas caeni</name>
    <dbReference type="NCBI Taxonomy" id="3031301"/>
    <lineage>
        <taxon>Bacteria</taxon>
        <taxon>Pseudomonadati</taxon>
        <taxon>Pseudomonadota</taxon>
        <taxon>Betaproteobacteria</taxon>
        <taxon>Neisseriales</taxon>
        <taxon>Chitinibacteraceae</taxon>
        <taxon>Parachitinimonas</taxon>
    </lineage>
</organism>
<feature type="transmembrane region" description="Helical" evidence="1">
    <location>
        <begin position="111"/>
        <end position="129"/>
    </location>
</feature>
<gene>
    <name evidence="2" type="ORF">PZA18_03860</name>
</gene>
<evidence type="ECO:0000313" key="3">
    <source>
        <dbReference type="Proteomes" id="UP001172778"/>
    </source>
</evidence>
<keyword evidence="1" id="KW-1133">Transmembrane helix</keyword>
<dbReference type="Proteomes" id="UP001172778">
    <property type="component" value="Unassembled WGS sequence"/>
</dbReference>
<feature type="transmembrane region" description="Helical" evidence="1">
    <location>
        <begin position="136"/>
        <end position="156"/>
    </location>
</feature>
<evidence type="ECO:0000313" key="2">
    <source>
        <dbReference type="EMBL" id="MDK2123187.1"/>
    </source>
</evidence>
<evidence type="ECO:0000256" key="1">
    <source>
        <dbReference type="SAM" id="Phobius"/>
    </source>
</evidence>
<proteinExistence type="predicted"/>
<feature type="transmembrane region" description="Helical" evidence="1">
    <location>
        <begin position="168"/>
        <end position="189"/>
    </location>
</feature>
<keyword evidence="1" id="KW-0472">Membrane</keyword>
<dbReference type="RefSeq" id="WP_284099477.1">
    <property type="nucleotide sequence ID" value="NZ_JARRAF010000003.1"/>
</dbReference>
<dbReference type="Gene3D" id="1.10.1760.20">
    <property type="match status" value="1"/>
</dbReference>
<dbReference type="InterPro" id="IPR010898">
    <property type="entry name" value="Hpre_diP_synth_I"/>
</dbReference>
<reference evidence="2" key="1">
    <citation type="submission" date="2023-03" db="EMBL/GenBank/DDBJ databases">
        <title>Chitinimonas shenzhenensis gen. nov., sp. nov., a novel member of family Burkholderiaceae isolated from activated sludge collected in Shen Zhen, China.</title>
        <authorList>
            <person name="Wang X."/>
        </authorList>
    </citation>
    <scope>NUCLEOTIDE SEQUENCE</scope>
    <source>
        <strain evidence="2">DQS-5</strain>
    </source>
</reference>